<dbReference type="RefSeq" id="WP_343914304.1">
    <property type="nucleotide sequence ID" value="NZ_BAAAGE010000005.1"/>
</dbReference>
<reference evidence="2" key="1">
    <citation type="journal article" date="2019" name="Int. J. Syst. Evol. Microbiol.">
        <title>The Global Catalogue of Microorganisms (GCM) 10K type strain sequencing project: providing services to taxonomists for standard genome sequencing and annotation.</title>
        <authorList>
            <consortium name="The Broad Institute Genomics Platform"/>
            <consortium name="The Broad Institute Genome Sequencing Center for Infectious Disease"/>
            <person name="Wu L."/>
            <person name="Ma J."/>
        </authorList>
    </citation>
    <scope>NUCLEOTIDE SEQUENCE [LARGE SCALE GENOMIC DNA]</scope>
    <source>
        <strain evidence="2">JCM 15974</strain>
    </source>
</reference>
<gene>
    <name evidence="1" type="ORF">GCM10009430_42930</name>
</gene>
<dbReference type="Proteomes" id="UP001501758">
    <property type="component" value="Unassembled WGS sequence"/>
</dbReference>
<evidence type="ECO:0000313" key="2">
    <source>
        <dbReference type="Proteomes" id="UP001501758"/>
    </source>
</evidence>
<protein>
    <recommendedName>
        <fullName evidence="3">DUF4974 domain-containing protein</fullName>
    </recommendedName>
</protein>
<organism evidence="1 2">
    <name type="scientific">Aquimarina litoralis</name>
    <dbReference type="NCBI Taxonomy" id="584605"/>
    <lineage>
        <taxon>Bacteria</taxon>
        <taxon>Pseudomonadati</taxon>
        <taxon>Bacteroidota</taxon>
        <taxon>Flavobacteriia</taxon>
        <taxon>Flavobacteriales</taxon>
        <taxon>Flavobacteriaceae</taxon>
        <taxon>Aquimarina</taxon>
    </lineage>
</organism>
<evidence type="ECO:0008006" key="3">
    <source>
        <dbReference type="Google" id="ProtNLM"/>
    </source>
</evidence>
<evidence type="ECO:0000313" key="1">
    <source>
        <dbReference type="EMBL" id="GAA0731114.1"/>
    </source>
</evidence>
<accession>A0ABP3UDL2</accession>
<sequence length="324" mass="36121">MSIKTKEELKSYFETGDIPTEQQYEELIDGFYHKNEGKLVKKVIEDNDEAVVVEFTDGTVLNIPNSWDIDQINGLLEALTNKVTIEDGKGLSSNDFTNAEKQKLASLSSTGGNVTVDSVLSDASVNPVRNNAITVALKNKVSINEGEYRALKNSVLKHNVRTYTNVKPDEITFDTDFIEVDKLLDTDGTSIGSFFFVKNVYSSSTGAFAYFKNKGKVKIRANKHPLSLIVDTTKETVSYNNYTGYRMQSYSGPITNKLLEDVSLKFELIFIETEADQIEVMKDRMIENIDIVNGNLQLTTGTNPRKIVAQISLKSLKIALDNVV</sequence>
<comment type="caution">
    <text evidence="1">The sequence shown here is derived from an EMBL/GenBank/DDBJ whole genome shotgun (WGS) entry which is preliminary data.</text>
</comment>
<name>A0ABP3UDL2_9FLAO</name>
<keyword evidence="2" id="KW-1185">Reference proteome</keyword>
<dbReference type="EMBL" id="BAAAGE010000005">
    <property type="protein sequence ID" value="GAA0731114.1"/>
    <property type="molecule type" value="Genomic_DNA"/>
</dbReference>
<proteinExistence type="predicted"/>